<comment type="caution">
    <text evidence="1">The sequence shown here is derived from an EMBL/GenBank/DDBJ whole genome shotgun (WGS) entry which is preliminary data.</text>
</comment>
<gene>
    <name evidence="1" type="ORF">GALL_484800</name>
</gene>
<dbReference type="AlphaFoldDB" id="A0A1J5PGK5"/>
<organism evidence="1">
    <name type="scientific">mine drainage metagenome</name>
    <dbReference type="NCBI Taxonomy" id="410659"/>
    <lineage>
        <taxon>unclassified sequences</taxon>
        <taxon>metagenomes</taxon>
        <taxon>ecological metagenomes</taxon>
    </lineage>
</organism>
<sequence length="41" mass="4679">MPVHPDFLIKRKFTHPASVLVLVWINPNTPGSIVESFLYLT</sequence>
<accession>A0A1J5PGK5</accession>
<reference evidence="1" key="1">
    <citation type="submission" date="2016-10" db="EMBL/GenBank/DDBJ databases">
        <title>Sequence of Gallionella enrichment culture.</title>
        <authorList>
            <person name="Poehlein A."/>
            <person name="Muehling M."/>
            <person name="Daniel R."/>
        </authorList>
    </citation>
    <scope>NUCLEOTIDE SEQUENCE</scope>
</reference>
<name>A0A1J5PGK5_9ZZZZ</name>
<protein>
    <submittedName>
        <fullName evidence="1">Uncharacterized protein</fullName>
    </submittedName>
</protein>
<dbReference type="EMBL" id="MLJW01004468">
    <property type="protein sequence ID" value="OIQ69912.1"/>
    <property type="molecule type" value="Genomic_DNA"/>
</dbReference>
<evidence type="ECO:0000313" key="1">
    <source>
        <dbReference type="EMBL" id="OIQ69912.1"/>
    </source>
</evidence>
<proteinExistence type="predicted"/>